<comment type="caution">
    <text evidence="2">The sequence shown here is derived from an EMBL/GenBank/DDBJ whole genome shotgun (WGS) entry which is preliminary data.</text>
</comment>
<reference evidence="2 3" key="1">
    <citation type="journal article" date="2017" name="BMC Genomics">
        <title>Comparative genomic and phylogenomic analyses of the Bifidobacteriaceae family.</title>
        <authorList>
            <person name="Lugli G.A."/>
            <person name="Milani C."/>
            <person name="Turroni F."/>
            <person name="Duranti S."/>
            <person name="Mancabelli L."/>
            <person name="Mangifesta M."/>
            <person name="Ferrario C."/>
            <person name="Modesto M."/>
            <person name="Mattarelli P."/>
            <person name="Jiri K."/>
            <person name="van Sinderen D."/>
            <person name="Ventura M."/>
        </authorList>
    </citation>
    <scope>NUCLEOTIDE SEQUENCE [LARGE SCALE GENOMIC DNA]</scope>
    <source>
        <strain evidence="2 3">DSM 24744</strain>
    </source>
</reference>
<dbReference type="EMBL" id="MWWQ01000001">
    <property type="protein sequence ID" value="OZG54022.1"/>
    <property type="molecule type" value="Genomic_DNA"/>
</dbReference>
<gene>
    <name evidence="2" type="ORF">PSSU_0125</name>
</gene>
<protein>
    <submittedName>
        <fullName evidence="2">Uncharacterized protein</fullName>
    </submittedName>
</protein>
<name>A0A261F4I4_9BIFI</name>
<accession>A0A261F4I4</accession>
<evidence type="ECO:0000256" key="1">
    <source>
        <dbReference type="SAM" id="SignalP"/>
    </source>
</evidence>
<evidence type="ECO:0000313" key="3">
    <source>
        <dbReference type="Proteomes" id="UP000216454"/>
    </source>
</evidence>
<dbReference type="RefSeq" id="WP_094690466.1">
    <property type="nucleotide sequence ID" value="NZ_MWWQ01000001.1"/>
</dbReference>
<feature type="signal peptide" evidence="1">
    <location>
        <begin position="1"/>
        <end position="34"/>
    </location>
</feature>
<feature type="chain" id="PRO_5012898737" evidence="1">
    <location>
        <begin position="35"/>
        <end position="105"/>
    </location>
</feature>
<proteinExistence type="predicted"/>
<evidence type="ECO:0000313" key="2">
    <source>
        <dbReference type="EMBL" id="OZG54022.1"/>
    </source>
</evidence>
<dbReference type="AlphaFoldDB" id="A0A261F4I4"/>
<dbReference type="Proteomes" id="UP000216454">
    <property type="component" value="Unassembled WGS sequence"/>
</dbReference>
<keyword evidence="3" id="KW-1185">Reference proteome</keyword>
<sequence length="105" mass="11371">MKSLSVAAKWKVAAALLSASLLAASAGFAVPANAYTEIGKGYVTAEHSYSYRIGIKSQHWLSYRLNDGCCLPSLGKWARAYTYSHADAHGQPIADYSAYWASYSD</sequence>
<keyword evidence="1" id="KW-0732">Signal</keyword>
<organism evidence="2 3">
    <name type="scientific">Pseudoscardovia suis</name>
    <dbReference type="NCBI Taxonomy" id="987063"/>
    <lineage>
        <taxon>Bacteria</taxon>
        <taxon>Bacillati</taxon>
        <taxon>Actinomycetota</taxon>
        <taxon>Actinomycetes</taxon>
        <taxon>Bifidobacteriales</taxon>
        <taxon>Bifidobacteriaceae</taxon>
        <taxon>Pseudoscardovia</taxon>
    </lineage>
</organism>